<evidence type="ECO:0000256" key="2">
    <source>
        <dbReference type="ARBA" id="ARBA00022741"/>
    </source>
</evidence>
<reference evidence="5 6" key="1">
    <citation type="journal article" date="2018" name="Syst. Appl. Microbiol.">
        <title>A new symbiotic nanoarchaeote (Candidatus Nanoclepta minutus) and its host (Zestosphaera tikiterensis gen. nov., sp. nov.) from a New Zealand hot spring.</title>
        <authorList>
            <person name="St John E."/>
            <person name="Liu Y."/>
            <person name="Podar M."/>
            <person name="Stott M.B."/>
            <person name="Meneghin J."/>
            <person name="Chen Z."/>
            <person name="Lagutin K."/>
            <person name="Mitchell K."/>
            <person name="Reysenbach A.L."/>
        </authorList>
    </citation>
    <scope>NUCLEOTIDE SEQUENCE [LARGE SCALE GENOMIC DNA]</scope>
    <source>
        <strain evidence="5">NZ3</strain>
    </source>
</reference>
<protein>
    <recommendedName>
        <fullName evidence="7">GTPase</fullName>
    </recommendedName>
</protein>
<keyword evidence="3" id="KW-0378">Hydrolase</keyword>
<organism evidence="5 6">
    <name type="scientific">Zestosphaera tikiterensis</name>
    <dbReference type="NCBI Taxonomy" id="1973259"/>
    <lineage>
        <taxon>Archaea</taxon>
        <taxon>Thermoproteota</taxon>
        <taxon>Thermoprotei</taxon>
        <taxon>Desulfurococcales</taxon>
        <taxon>Desulfurococcaceae</taxon>
        <taxon>Zestosphaera</taxon>
    </lineage>
</organism>
<evidence type="ECO:0000256" key="1">
    <source>
        <dbReference type="ARBA" id="ARBA00005290"/>
    </source>
</evidence>
<evidence type="ECO:0008006" key="7">
    <source>
        <dbReference type="Google" id="ProtNLM"/>
    </source>
</evidence>
<dbReference type="PANTHER" id="PTHR21231">
    <property type="entry name" value="XPA-BINDING PROTEIN 1-RELATED"/>
    <property type="match status" value="1"/>
</dbReference>
<evidence type="ECO:0000313" key="5">
    <source>
        <dbReference type="EMBL" id="PUA33307.1"/>
    </source>
</evidence>
<comment type="similarity">
    <text evidence="1">Belongs to the GPN-loop GTPase family.</text>
</comment>
<evidence type="ECO:0000256" key="3">
    <source>
        <dbReference type="ARBA" id="ARBA00022801"/>
    </source>
</evidence>
<dbReference type="InterPro" id="IPR004130">
    <property type="entry name" value="Gpn"/>
</dbReference>
<dbReference type="Proteomes" id="UP000244093">
    <property type="component" value="Unassembled WGS sequence"/>
</dbReference>
<comment type="caution">
    <text evidence="5">The sequence shown here is derived from an EMBL/GenBank/DDBJ whole genome shotgun (WGS) entry which is preliminary data.</text>
</comment>
<evidence type="ECO:0000256" key="4">
    <source>
        <dbReference type="ARBA" id="ARBA00023134"/>
    </source>
</evidence>
<dbReference type="SUPFAM" id="SSF52540">
    <property type="entry name" value="P-loop containing nucleoside triphosphate hydrolases"/>
    <property type="match status" value="1"/>
</dbReference>
<dbReference type="Gene3D" id="3.40.50.300">
    <property type="entry name" value="P-loop containing nucleotide triphosphate hydrolases"/>
    <property type="match status" value="1"/>
</dbReference>
<proteinExistence type="inferred from homology"/>
<dbReference type="GO" id="GO:0003924">
    <property type="term" value="F:GTPase activity"/>
    <property type="evidence" value="ECO:0007669"/>
    <property type="project" value="TreeGrafter"/>
</dbReference>
<dbReference type="GO" id="GO:0005525">
    <property type="term" value="F:GTP binding"/>
    <property type="evidence" value="ECO:0007669"/>
    <property type="project" value="UniProtKB-KW"/>
</dbReference>
<evidence type="ECO:0000313" key="6">
    <source>
        <dbReference type="Proteomes" id="UP000244093"/>
    </source>
</evidence>
<keyword evidence="4" id="KW-0342">GTP-binding</keyword>
<gene>
    <name evidence="5" type="ORF">B7O98_02425</name>
</gene>
<sequence>MRATYFVIIAGPAGSGKSTLTSALSLWMHENDLDVVKVNLDPAAELLPYTPDVDVRRYVKTRDLMIEYGLGPNGALVLSVDYLINYVGELRRDIEEARGNYVIIDLPGQLEIVAFRRLGPIILSELTKGYRSAMIFVLDSKLASDASSAYASALLALSALYRVKLPMVIALNKVDLVVDYETYRKNPEALDENLFFLRMLSDYYSCVESGIKTVFIEPSINEKLCEVFKETFKEVIPVSSKDMFGVDEVYASLQRVLIGGEDFLTEEFSGKI</sequence>
<dbReference type="PRINTS" id="PR00449">
    <property type="entry name" value="RASTRNSFRMNG"/>
</dbReference>
<dbReference type="Pfam" id="PF03029">
    <property type="entry name" value="ATP_bind_1"/>
    <property type="match status" value="1"/>
</dbReference>
<accession>A0A2R7Y7D5</accession>
<keyword evidence="2" id="KW-0547">Nucleotide-binding</keyword>
<name>A0A2R7Y7D5_9CREN</name>
<dbReference type="AlphaFoldDB" id="A0A2R7Y7D5"/>
<dbReference type="InterPro" id="IPR027417">
    <property type="entry name" value="P-loop_NTPase"/>
</dbReference>
<dbReference type="EMBL" id="NBVN01000002">
    <property type="protein sequence ID" value="PUA33307.1"/>
    <property type="molecule type" value="Genomic_DNA"/>
</dbReference>
<dbReference type="PANTHER" id="PTHR21231:SF8">
    <property type="entry name" value="GPN-LOOP GTPASE 1"/>
    <property type="match status" value="1"/>
</dbReference>